<keyword evidence="3" id="KW-1185">Reference proteome</keyword>
<dbReference type="OrthoDB" id="8062037at2759"/>
<name>A0A835RVW8_VANPL</name>
<proteinExistence type="predicted"/>
<protein>
    <submittedName>
        <fullName evidence="2">Uncharacterized protein</fullName>
    </submittedName>
</protein>
<evidence type="ECO:0000313" key="2">
    <source>
        <dbReference type="EMBL" id="KAG0493032.1"/>
    </source>
</evidence>
<dbReference type="EMBL" id="JADCNL010000002">
    <property type="protein sequence ID" value="KAG0493032.1"/>
    <property type="molecule type" value="Genomic_DNA"/>
</dbReference>
<reference evidence="2 3" key="1">
    <citation type="journal article" date="2020" name="Nat. Food">
        <title>A phased Vanilla planifolia genome enables genetic improvement of flavour and production.</title>
        <authorList>
            <person name="Hasing T."/>
            <person name="Tang H."/>
            <person name="Brym M."/>
            <person name="Khazi F."/>
            <person name="Huang T."/>
            <person name="Chambers A.H."/>
        </authorList>
    </citation>
    <scope>NUCLEOTIDE SEQUENCE [LARGE SCALE GENOMIC DNA]</scope>
    <source>
        <tissue evidence="2">Leaf</tissue>
    </source>
</reference>
<gene>
    <name evidence="2" type="ORF">HPP92_006430</name>
</gene>
<dbReference type="Proteomes" id="UP000636800">
    <property type="component" value="Chromosome 2"/>
</dbReference>
<accession>A0A835RVW8</accession>
<comment type="caution">
    <text evidence="2">The sequence shown here is derived from an EMBL/GenBank/DDBJ whole genome shotgun (WGS) entry which is preliminary data.</text>
</comment>
<evidence type="ECO:0000313" key="3">
    <source>
        <dbReference type="Proteomes" id="UP000636800"/>
    </source>
</evidence>
<organism evidence="2 3">
    <name type="scientific">Vanilla planifolia</name>
    <name type="common">Vanilla</name>
    <dbReference type="NCBI Taxonomy" id="51239"/>
    <lineage>
        <taxon>Eukaryota</taxon>
        <taxon>Viridiplantae</taxon>
        <taxon>Streptophyta</taxon>
        <taxon>Embryophyta</taxon>
        <taxon>Tracheophyta</taxon>
        <taxon>Spermatophyta</taxon>
        <taxon>Magnoliopsida</taxon>
        <taxon>Liliopsida</taxon>
        <taxon>Asparagales</taxon>
        <taxon>Orchidaceae</taxon>
        <taxon>Vanilloideae</taxon>
        <taxon>Vanilleae</taxon>
        <taxon>Vanilla</taxon>
    </lineage>
</organism>
<sequence>MAKFKVLKGCGSLAEGTDGAEGAEGAGSQCQGEKKGWGSQQAADGVEGAEGAKGRRSLAEGAEGAKGAEGAEGAGPHKVPDGVKVSRGGGHVKVPTVSRCRIIF</sequence>
<dbReference type="AlphaFoldDB" id="A0A835RVW8"/>
<evidence type="ECO:0000256" key="1">
    <source>
        <dbReference type="SAM" id="MobiDB-lite"/>
    </source>
</evidence>
<feature type="region of interest" description="Disordered" evidence="1">
    <location>
        <begin position="13"/>
        <end position="90"/>
    </location>
</feature>